<dbReference type="SUPFAM" id="SSF88723">
    <property type="entry name" value="PIN domain-like"/>
    <property type="match status" value="1"/>
</dbReference>
<organism evidence="1 2">
    <name type="scientific">Granulicella arctica</name>
    <dbReference type="NCBI Taxonomy" id="940613"/>
    <lineage>
        <taxon>Bacteria</taxon>
        <taxon>Pseudomonadati</taxon>
        <taxon>Acidobacteriota</taxon>
        <taxon>Terriglobia</taxon>
        <taxon>Terriglobales</taxon>
        <taxon>Acidobacteriaceae</taxon>
        <taxon>Granulicella</taxon>
    </lineage>
</organism>
<evidence type="ECO:0000313" key="2">
    <source>
        <dbReference type="Proteomes" id="UP000589520"/>
    </source>
</evidence>
<reference evidence="1 2" key="1">
    <citation type="submission" date="2020-07" db="EMBL/GenBank/DDBJ databases">
        <title>Genomic Encyclopedia of Type Strains, Phase IV (KMG-V): Genome sequencing to study the core and pangenomes of soil and plant-associated prokaryotes.</title>
        <authorList>
            <person name="Whitman W."/>
        </authorList>
    </citation>
    <scope>NUCLEOTIDE SEQUENCE [LARGE SCALE GENOMIC DNA]</scope>
    <source>
        <strain evidence="1 2">X4EP2</strain>
    </source>
</reference>
<dbReference type="Gene3D" id="3.40.50.1010">
    <property type="entry name" value="5'-nuclease"/>
    <property type="match status" value="1"/>
</dbReference>
<protein>
    <submittedName>
        <fullName evidence="1">Putative nucleic acid-binding protein</fullName>
    </submittedName>
</protein>
<comment type="caution">
    <text evidence="1">The sequence shown here is derived from an EMBL/GenBank/DDBJ whole genome shotgun (WGS) entry which is preliminary data.</text>
</comment>
<proteinExistence type="predicted"/>
<dbReference type="InterPro" id="IPR029060">
    <property type="entry name" value="PIN-like_dom_sf"/>
</dbReference>
<dbReference type="CDD" id="cd09874">
    <property type="entry name" value="PIN_MT3492-like"/>
    <property type="match status" value="1"/>
</dbReference>
<name>A0A7Y9PEX2_9BACT</name>
<sequence length="126" mass="13841">MLRFANVEDDRSKVVSALAQIEARSAICRLRQGRFISPDEAVMALETLAGEIRRILEQPVNPPVLDAASALIDRHDLRALDAVQLGSAIVSRELLAATDMRFIASDKALLEAARKEGFDVWDPGDE</sequence>
<accession>A0A7Y9PEX2</accession>
<gene>
    <name evidence="1" type="ORF">HDF17_000707</name>
</gene>
<keyword evidence="2" id="KW-1185">Reference proteome</keyword>
<dbReference type="AlphaFoldDB" id="A0A7Y9PEX2"/>
<dbReference type="Proteomes" id="UP000589520">
    <property type="component" value="Unassembled WGS sequence"/>
</dbReference>
<dbReference type="EMBL" id="JACCCW010000001">
    <property type="protein sequence ID" value="NYF78420.1"/>
    <property type="molecule type" value="Genomic_DNA"/>
</dbReference>
<evidence type="ECO:0000313" key="1">
    <source>
        <dbReference type="EMBL" id="NYF78420.1"/>
    </source>
</evidence>